<dbReference type="Proteomes" id="UP001213972">
    <property type="component" value="Chromosome"/>
</dbReference>
<accession>A0AAJ5W299</accession>
<name>A0AAJ5W299_9MICO</name>
<evidence type="ECO:0000313" key="3">
    <source>
        <dbReference type="EMBL" id="WEK13543.1"/>
    </source>
</evidence>
<feature type="chain" id="PRO_5042506484" evidence="2">
    <location>
        <begin position="41"/>
        <end position="213"/>
    </location>
</feature>
<evidence type="ECO:0000313" key="4">
    <source>
        <dbReference type="Proteomes" id="UP001213972"/>
    </source>
</evidence>
<evidence type="ECO:0000256" key="2">
    <source>
        <dbReference type="SAM" id="SignalP"/>
    </source>
</evidence>
<dbReference type="EMBL" id="CP119321">
    <property type="protein sequence ID" value="WEK13543.1"/>
    <property type="molecule type" value="Genomic_DNA"/>
</dbReference>
<feature type="region of interest" description="Disordered" evidence="1">
    <location>
        <begin position="42"/>
        <end position="74"/>
    </location>
</feature>
<organism evidence="3 4">
    <name type="scientific">Candidatus Microbacterium phytovorans</name>
    <dbReference type="NCBI Taxonomy" id="3121374"/>
    <lineage>
        <taxon>Bacteria</taxon>
        <taxon>Bacillati</taxon>
        <taxon>Actinomycetota</taxon>
        <taxon>Actinomycetes</taxon>
        <taxon>Micrococcales</taxon>
        <taxon>Microbacteriaceae</taxon>
        <taxon>Microbacterium</taxon>
    </lineage>
</organism>
<gene>
    <name evidence="3" type="ORF">P0Y48_13960</name>
</gene>
<protein>
    <submittedName>
        <fullName evidence="3">DUF3558 family protein</fullName>
    </submittedName>
</protein>
<dbReference type="AlphaFoldDB" id="A0AAJ5W299"/>
<sequence>MLRLTTTTPTPSVRRPRGARAAILGGLVAMAALAVTACTAAPAPAPSASSPAPTPEASSTPTGPVLADFPFGPSTSTTPLPDDCRAILTDSVLAELDGVPLNAPGMGGGIRPDSSRVCAWGEPGAAATWLVTVIGFSPYREATDALFALGNEGYTCYEPDDGIRCERTWEHDTLPVTQGRTLYYRDGIIVDTQYSNLAPAGYTSAIIAALWSR</sequence>
<reference evidence="3" key="1">
    <citation type="submission" date="2023-03" db="EMBL/GenBank/DDBJ databases">
        <title>Andean soil-derived lignocellulolytic bacterial consortium as a source of novel taxa and putative plastic-active enzymes.</title>
        <authorList>
            <person name="Diaz-Garcia L."/>
            <person name="Chuvochina M."/>
            <person name="Feuerriegel G."/>
            <person name="Bunk B."/>
            <person name="Sproer C."/>
            <person name="Streit W.R."/>
            <person name="Rodriguez L.M."/>
            <person name="Overmann J."/>
            <person name="Jimenez D.J."/>
        </authorList>
    </citation>
    <scope>NUCLEOTIDE SEQUENCE</scope>
    <source>
        <strain evidence="3">MAG 4610</strain>
    </source>
</reference>
<feature type="compositionally biased region" description="Low complexity" evidence="1">
    <location>
        <begin position="42"/>
        <end position="64"/>
    </location>
</feature>
<keyword evidence="2" id="KW-0732">Signal</keyword>
<feature type="signal peptide" evidence="2">
    <location>
        <begin position="1"/>
        <end position="40"/>
    </location>
</feature>
<evidence type="ECO:0000256" key="1">
    <source>
        <dbReference type="SAM" id="MobiDB-lite"/>
    </source>
</evidence>
<proteinExistence type="predicted"/>